<sequence>MRRLAIVNQKGGVGKSATTENLGAALAEEGHRVLLVDLDPQGHLTKAMGAPNAVEPATLTGALLGQWSGQLGELVTPYRERLHLLATSSDMFLLEPQMYSRTGREYLLSRLLDGFAGGYDYCLIDCPPSLGALTDTALVAVRRPRPDDAHEAGGVLIPVQAEDSSLDALRLLTRQIDTVEQALGLTLDVTGVVVNLYDGRRGRIATSTLAAYEAMDGVDVLAVVGDRTAIREAWRVQRPVLEHAPDSDAAGWYRELAQRVQKVMA</sequence>
<dbReference type="EMBL" id="BAAARY010000052">
    <property type="protein sequence ID" value="GAA2533512.1"/>
    <property type="molecule type" value="Genomic_DNA"/>
</dbReference>
<accession>A0ABN3NTY2</accession>
<dbReference type="Pfam" id="PF13614">
    <property type="entry name" value="AAA_31"/>
    <property type="match status" value="1"/>
</dbReference>
<dbReference type="PANTHER" id="PTHR13696">
    <property type="entry name" value="P-LOOP CONTAINING NUCLEOSIDE TRIPHOSPHATE HYDROLASE"/>
    <property type="match status" value="1"/>
</dbReference>
<dbReference type="InterPro" id="IPR050678">
    <property type="entry name" value="DNA_Partitioning_ATPase"/>
</dbReference>
<dbReference type="PANTHER" id="PTHR13696:SF99">
    <property type="entry name" value="COBYRINIC ACID AC-DIAMIDE SYNTHASE"/>
    <property type="match status" value="1"/>
</dbReference>
<dbReference type="InterPro" id="IPR027417">
    <property type="entry name" value="P-loop_NTPase"/>
</dbReference>
<dbReference type="CDD" id="cd02042">
    <property type="entry name" value="ParAB_family"/>
    <property type="match status" value="1"/>
</dbReference>
<reference evidence="2 3" key="1">
    <citation type="journal article" date="2019" name="Int. J. Syst. Evol. Microbiol.">
        <title>The Global Catalogue of Microorganisms (GCM) 10K type strain sequencing project: providing services to taxonomists for standard genome sequencing and annotation.</title>
        <authorList>
            <consortium name="The Broad Institute Genomics Platform"/>
            <consortium name="The Broad Institute Genome Sequencing Center for Infectious Disease"/>
            <person name="Wu L."/>
            <person name="Ma J."/>
        </authorList>
    </citation>
    <scope>NUCLEOTIDE SEQUENCE [LARGE SCALE GENOMIC DNA]</scope>
    <source>
        <strain evidence="2 3">JCM 3367</strain>
    </source>
</reference>
<gene>
    <name evidence="2" type="ORF">GCM10010201_36150</name>
</gene>
<comment type="caution">
    <text evidence="2">The sequence shown here is derived from an EMBL/GenBank/DDBJ whole genome shotgun (WGS) entry which is preliminary data.</text>
</comment>
<feature type="domain" description="AAA" evidence="1">
    <location>
        <begin position="1"/>
        <end position="184"/>
    </location>
</feature>
<evidence type="ECO:0000313" key="3">
    <source>
        <dbReference type="Proteomes" id="UP001499978"/>
    </source>
</evidence>
<dbReference type="SUPFAM" id="SSF52540">
    <property type="entry name" value="P-loop containing nucleoside triphosphate hydrolases"/>
    <property type="match status" value="1"/>
</dbReference>
<proteinExistence type="predicted"/>
<dbReference type="Gene3D" id="3.40.50.300">
    <property type="entry name" value="P-loop containing nucleotide triphosphate hydrolases"/>
    <property type="match status" value="1"/>
</dbReference>
<dbReference type="InterPro" id="IPR025669">
    <property type="entry name" value="AAA_dom"/>
</dbReference>
<evidence type="ECO:0000313" key="2">
    <source>
        <dbReference type="EMBL" id="GAA2533512.1"/>
    </source>
</evidence>
<keyword evidence="3" id="KW-1185">Reference proteome</keyword>
<name>A0ABN3NTY2_9ACTN</name>
<dbReference type="Proteomes" id="UP001499978">
    <property type="component" value="Unassembled WGS sequence"/>
</dbReference>
<protein>
    <recommendedName>
        <fullName evidence="1">AAA domain-containing protein</fullName>
    </recommendedName>
</protein>
<organism evidence="2 3">
    <name type="scientific">Pilimelia columellifera subsp. columellifera</name>
    <dbReference type="NCBI Taxonomy" id="706583"/>
    <lineage>
        <taxon>Bacteria</taxon>
        <taxon>Bacillati</taxon>
        <taxon>Actinomycetota</taxon>
        <taxon>Actinomycetes</taxon>
        <taxon>Micromonosporales</taxon>
        <taxon>Micromonosporaceae</taxon>
        <taxon>Pilimelia</taxon>
    </lineage>
</organism>
<evidence type="ECO:0000259" key="1">
    <source>
        <dbReference type="Pfam" id="PF13614"/>
    </source>
</evidence>
<dbReference type="RefSeq" id="WP_344174715.1">
    <property type="nucleotide sequence ID" value="NZ_BAAARY010000052.1"/>
</dbReference>